<dbReference type="Pfam" id="PF04085">
    <property type="entry name" value="MreC"/>
    <property type="match status" value="1"/>
</dbReference>
<feature type="domain" description="Rod shape-determining protein MreC beta-barrel core" evidence="5">
    <location>
        <begin position="1"/>
        <end position="122"/>
    </location>
</feature>
<dbReference type="InterPro" id="IPR007221">
    <property type="entry name" value="MreC"/>
</dbReference>
<evidence type="ECO:0000256" key="4">
    <source>
        <dbReference type="ARBA" id="ARBA00032089"/>
    </source>
</evidence>
<dbReference type="GO" id="GO:0005886">
    <property type="term" value="C:plasma membrane"/>
    <property type="evidence" value="ECO:0007669"/>
    <property type="project" value="TreeGrafter"/>
</dbReference>
<dbReference type="InterPro" id="IPR042177">
    <property type="entry name" value="Cell/Rod_1"/>
</dbReference>
<comment type="similarity">
    <text evidence="1">Belongs to the MreC family.</text>
</comment>
<dbReference type="EMBL" id="VSSQ01024407">
    <property type="protein sequence ID" value="MPM71905.1"/>
    <property type="molecule type" value="Genomic_DNA"/>
</dbReference>
<reference evidence="6" key="1">
    <citation type="submission" date="2019-08" db="EMBL/GenBank/DDBJ databases">
        <authorList>
            <person name="Kucharzyk K."/>
            <person name="Murdoch R.W."/>
            <person name="Higgins S."/>
            <person name="Loffler F."/>
        </authorList>
    </citation>
    <scope>NUCLEOTIDE SEQUENCE</scope>
</reference>
<evidence type="ECO:0000313" key="6">
    <source>
        <dbReference type="EMBL" id="MPM71905.1"/>
    </source>
</evidence>
<comment type="caution">
    <text evidence="6">The sequence shown here is derived from an EMBL/GenBank/DDBJ whole genome shotgun (WGS) entry which is preliminary data.</text>
</comment>
<dbReference type="InterPro" id="IPR042175">
    <property type="entry name" value="Cell/Rod_MreC_2"/>
</dbReference>
<evidence type="ECO:0000256" key="1">
    <source>
        <dbReference type="ARBA" id="ARBA00009369"/>
    </source>
</evidence>
<dbReference type="InterPro" id="IPR055342">
    <property type="entry name" value="MreC_beta-barrel_core"/>
</dbReference>
<accession>A0A645C2Z8</accession>
<protein>
    <recommendedName>
        <fullName evidence="2">Cell shape-determining protein MreC</fullName>
    </recommendedName>
    <alternativeName>
        <fullName evidence="4">Cell shape protein MreC</fullName>
    </alternativeName>
</protein>
<organism evidence="6">
    <name type="scientific">bioreactor metagenome</name>
    <dbReference type="NCBI Taxonomy" id="1076179"/>
    <lineage>
        <taxon>unclassified sequences</taxon>
        <taxon>metagenomes</taxon>
        <taxon>ecological metagenomes</taxon>
    </lineage>
</organism>
<dbReference type="PANTHER" id="PTHR34138">
    <property type="entry name" value="CELL SHAPE-DETERMINING PROTEIN MREC"/>
    <property type="match status" value="1"/>
</dbReference>
<dbReference type="PANTHER" id="PTHR34138:SF1">
    <property type="entry name" value="CELL SHAPE-DETERMINING PROTEIN MREC"/>
    <property type="match status" value="1"/>
</dbReference>
<keyword evidence="3" id="KW-0133">Cell shape</keyword>
<gene>
    <name evidence="6" type="ORF">SDC9_118876</name>
</gene>
<dbReference type="AlphaFoldDB" id="A0A645C2Z8"/>
<dbReference type="Gene3D" id="2.40.10.340">
    <property type="entry name" value="Rod shape-determining protein MreC, domain 1"/>
    <property type="match status" value="1"/>
</dbReference>
<dbReference type="Gene3D" id="2.40.10.350">
    <property type="entry name" value="Rod shape-determining protein MreC, domain 2"/>
    <property type="match status" value="1"/>
</dbReference>
<evidence type="ECO:0000256" key="2">
    <source>
        <dbReference type="ARBA" id="ARBA00013855"/>
    </source>
</evidence>
<name>A0A645C2Z8_9ZZZZ</name>
<proteinExistence type="inferred from homology"/>
<sequence>MGVYSPAGVVGIVDHVSKNYCLVRSVLHSEVTISTTVKNKGVTGTCMWDGVNYAYGVLKDIPVHVKLKQGDTLLTSSFSGIFPAGIPVGYVSDFSTDATRAFYNIRFRFAADFGDLTSVYIIRNLIKGELDELEKLKEAKNEQ</sequence>
<dbReference type="GO" id="GO:0008360">
    <property type="term" value="P:regulation of cell shape"/>
    <property type="evidence" value="ECO:0007669"/>
    <property type="project" value="UniProtKB-KW"/>
</dbReference>
<evidence type="ECO:0000259" key="5">
    <source>
        <dbReference type="Pfam" id="PF04085"/>
    </source>
</evidence>
<evidence type="ECO:0000256" key="3">
    <source>
        <dbReference type="ARBA" id="ARBA00022960"/>
    </source>
</evidence>